<dbReference type="InterPro" id="IPR013520">
    <property type="entry name" value="Ribonucl_H"/>
</dbReference>
<dbReference type="InterPro" id="IPR047021">
    <property type="entry name" value="REXO1/3/4-like"/>
</dbReference>
<evidence type="ECO:0000259" key="9">
    <source>
        <dbReference type="SMART" id="SM00479"/>
    </source>
</evidence>
<dbReference type="PANTHER" id="PTHR12801">
    <property type="entry name" value="RNA EXONUCLEASE REXO1 / RECO3 FAMILY MEMBER-RELATED"/>
    <property type="match status" value="1"/>
</dbReference>
<organism evidence="10 11">
    <name type="scientific">Potamilus streckersoni</name>
    <dbReference type="NCBI Taxonomy" id="2493646"/>
    <lineage>
        <taxon>Eukaryota</taxon>
        <taxon>Metazoa</taxon>
        <taxon>Spiralia</taxon>
        <taxon>Lophotrochozoa</taxon>
        <taxon>Mollusca</taxon>
        <taxon>Bivalvia</taxon>
        <taxon>Autobranchia</taxon>
        <taxon>Heteroconchia</taxon>
        <taxon>Palaeoheterodonta</taxon>
        <taxon>Unionida</taxon>
        <taxon>Unionoidea</taxon>
        <taxon>Unionidae</taxon>
        <taxon>Ambleminae</taxon>
        <taxon>Lampsilini</taxon>
        <taxon>Potamilus</taxon>
    </lineage>
</organism>
<sequence>MCKSKMAGHQGKKRSLESLHSDDKPFKRQRFHQEDRQIKVTDQEDGQIKVTDQISRQKTDMREKLNIKNKLIAEIKKKKKLRLKVLKSIGDEHTDCASGIQSENYFSEIREHKSNGLETDAVAKTSKDNCNKFTKNVSKGKKNKKKKNKEKKKKTQKSSSLIKEQAETVKIELPKSTEEFSCNWKKLQLILQKEKMSKENTGKKPYLGKQKLHKQKKYKKNTGTGMSKKELRQPEIWFDDVDDILIESMRSQQKEDCEEKATHSVKIDDRNPLVKRGSYEGLSKIVAMDCEMVGVGLDGKENMLARVSIVNQYGHKIYDEYVKPIEDVIDYRTPLSGVREEDLLEGKDFFIVQKEVAEKLKGRILVGHAIHNDLKVLYLDHPRKDIRDTSRYKPFRQLFNGRTPSLKKLTAQVLNVSVQEGEHDSVQDAQAAMRLYTMYRKQWEKDLKLSAPRQRKIRKEKLKKIVQKQKIL</sequence>
<feature type="compositionally biased region" description="Basic residues" evidence="8">
    <location>
        <begin position="138"/>
        <end position="156"/>
    </location>
</feature>
<dbReference type="Proteomes" id="UP001195483">
    <property type="component" value="Unassembled WGS sequence"/>
</dbReference>
<dbReference type="SUPFAM" id="SSF53098">
    <property type="entry name" value="Ribonuclease H-like"/>
    <property type="match status" value="1"/>
</dbReference>
<keyword evidence="6" id="KW-0269">Exonuclease</keyword>
<feature type="region of interest" description="Disordered" evidence="8">
    <location>
        <begin position="1"/>
        <end position="35"/>
    </location>
</feature>
<feature type="domain" description="Exonuclease" evidence="9">
    <location>
        <begin position="284"/>
        <end position="445"/>
    </location>
</feature>
<dbReference type="InterPro" id="IPR037431">
    <property type="entry name" value="REX4_DEDDh_dom"/>
</dbReference>
<dbReference type="InterPro" id="IPR036397">
    <property type="entry name" value="RNaseH_sf"/>
</dbReference>
<evidence type="ECO:0000256" key="3">
    <source>
        <dbReference type="ARBA" id="ARBA00016937"/>
    </source>
</evidence>
<keyword evidence="11" id="KW-1185">Reference proteome</keyword>
<dbReference type="EMBL" id="JAEAOA010000205">
    <property type="protein sequence ID" value="KAK3605816.1"/>
    <property type="molecule type" value="Genomic_DNA"/>
</dbReference>
<dbReference type="GO" id="GO:0005634">
    <property type="term" value="C:nucleus"/>
    <property type="evidence" value="ECO:0007669"/>
    <property type="project" value="UniProtKB-SubCell"/>
</dbReference>
<keyword evidence="5" id="KW-0378">Hydrolase</keyword>
<dbReference type="InterPro" id="IPR012337">
    <property type="entry name" value="RNaseH-like_sf"/>
</dbReference>
<dbReference type="GO" id="GO:0008408">
    <property type="term" value="F:3'-5' exonuclease activity"/>
    <property type="evidence" value="ECO:0007669"/>
    <property type="project" value="InterPro"/>
</dbReference>
<evidence type="ECO:0000313" key="10">
    <source>
        <dbReference type="EMBL" id="KAK3605816.1"/>
    </source>
</evidence>
<evidence type="ECO:0000256" key="7">
    <source>
        <dbReference type="ARBA" id="ARBA00023242"/>
    </source>
</evidence>
<evidence type="ECO:0000256" key="5">
    <source>
        <dbReference type="ARBA" id="ARBA00022801"/>
    </source>
</evidence>
<dbReference type="GO" id="GO:0006364">
    <property type="term" value="P:rRNA processing"/>
    <property type="evidence" value="ECO:0007669"/>
    <property type="project" value="InterPro"/>
</dbReference>
<reference evidence="10" key="2">
    <citation type="journal article" date="2021" name="Genome Biol. Evol.">
        <title>Developing a high-quality reference genome for a parasitic bivalve with doubly uniparental inheritance (Bivalvia: Unionida).</title>
        <authorList>
            <person name="Smith C.H."/>
        </authorList>
    </citation>
    <scope>NUCLEOTIDE SEQUENCE</scope>
    <source>
        <strain evidence="10">CHS0354</strain>
        <tissue evidence="10">Mantle</tissue>
    </source>
</reference>
<dbReference type="Gene3D" id="3.30.420.10">
    <property type="entry name" value="Ribonuclease H-like superfamily/Ribonuclease H"/>
    <property type="match status" value="1"/>
</dbReference>
<protein>
    <recommendedName>
        <fullName evidence="3">RNA exonuclease 4</fullName>
    </recommendedName>
</protein>
<dbReference type="CDD" id="cd06144">
    <property type="entry name" value="REX4_like"/>
    <property type="match status" value="1"/>
</dbReference>
<feature type="region of interest" description="Disordered" evidence="8">
    <location>
        <begin position="130"/>
        <end position="161"/>
    </location>
</feature>
<keyword evidence="4" id="KW-0540">Nuclease</keyword>
<feature type="compositionally biased region" description="Basic and acidic residues" evidence="8">
    <location>
        <begin position="14"/>
        <end position="35"/>
    </location>
</feature>
<evidence type="ECO:0000256" key="2">
    <source>
        <dbReference type="ARBA" id="ARBA00010489"/>
    </source>
</evidence>
<evidence type="ECO:0000256" key="6">
    <source>
        <dbReference type="ARBA" id="ARBA00022839"/>
    </source>
</evidence>
<comment type="caution">
    <text evidence="10">The sequence shown here is derived from an EMBL/GenBank/DDBJ whole genome shotgun (WGS) entry which is preliminary data.</text>
</comment>
<gene>
    <name evidence="10" type="ORF">CHS0354_002433</name>
</gene>
<keyword evidence="7" id="KW-0539">Nucleus</keyword>
<proteinExistence type="inferred from homology"/>
<dbReference type="FunFam" id="3.30.420.10:FF:000007">
    <property type="entry name" value="Interferon-stimulated exonuclease gene 20"/>
    <property type="match status" value="1"/>
</dbReference>
<comment type="similarity">
    <text evidence="2">Belongs to the REXO4 family.</text>
</comment>
<dbReference type="Pfam" id="PF00929">
    <property type="entry name" value="RNase_T"/>
    <property type="match status" value="1"/>
</dbReference>
<name>A0AAE0T8X2_9BIVA</name>
<reference evidence="10" key="3">
    <citation type="submission" date="2023-05" db="EMBL/GenBank/DDBJ databases">
        <authorList>
            <person name="Smith C.H."/>
        </authorList>
    </citation>
    <scope>NUCLEOTIDE SEQUENCE</scope>
    <source>
        <strain evidence="10">CHS0354</strain>
        <tissue evidence="10">Mantle</tissue>
    </source>
</reference>
<evidence type="ECO:0000256" key="8">
    <source>
        <dbReference type="SAM" id="MobiDB-lite"/>
    </source>
</evidence>
<evidence type="ECO:0000256" key="1">
    <source>
        <dbReference type="ARBA" id="ARBA00004123"/>
    </source>
</evidence>
<accession>A0AAE0T8X2</accession>
<evidence type="ECO:0000313" key="11">
    <source>
        <dbReference type="Proteomes" id="UP001195483"/>
    </source>
</evidence>
<evidence type="ECO:0000256" key="4">
    <source>
        <dbReference type="ARBA" id="ARBA00022722"/>
    </source>
</evidence>
<dbReference type="PANTHER" id="PTHR12801:SF158">
    <property type="entry name" value="RNA EXONUCLEASE 4"/>
    <property type="match status" value="1"/>
</dbReference>
<reference evidence="10" key="1">
    <citation type="journal article" date="2021" name="Genome Biol. Evol.">
        <title>A High-Quality Reference Genome for a Parasitic Bivalve with Doubly Uniparental Inheritance (Bivalvia: Unionida).</title>
        <authorList>
            <person name="Smith C.H."/>
        </authorList>
    </citation>
    <scope>NUCLEOTIDE SEQUENCE</scope>
    <source>
        <strain evidence="10">CHS0354</strain>
    </source>
</reference>
<dbReference type="AlphaFoldDB" id="A0AAE0T8X2"/>
<dbReference type="SMART" id="SM00479">
    <property type="entry name" value="EXOIII"/>
    <property type="match status" value="1"/>
</dbReference>
<comment type="subcellular location">
    <subcellularLocation>
        <location evidence="1">Nucleus</location>
    </subcellularLocation>
</comment>
<dbReference type="GO" id="GO:0003676">
    <property type="term" value="F:nucleic acid binding"/>
    <property type="evidence" value="ECO:0007669"/>
    <property type="project" value="InterPro"/>
</dbReference>